<feature type="signal peptide" evidence="9">
    <location>
        <begin position="1"/>
        <end position="22"/>
    </location>
</feature>
<dbReference type="Proteomes" id="UP000095300">
    <property type="component" value="Unassembled WGS sequence"/>
</dbReference>
<name>A0A1I8PDC2_STOCA</name>
<evidence type="ECO:0000256" key="8">
    <source>
        <dbReference type="SAM" id="Phobius"/>
    </source>
</evidence>
<dbReference type="PANTHER" id="PTHR42643:SF41">
    <property type="entry name" value="IONOTROPIC RECEPTOR 20A-RELATED"/>
    <property type="match status" value="1"/>
</dbReference>
<dbReference type="AlphaFoldDB" id="A0A1I8PDC2"/>
<keyword evidence="3 8" id="KW-0812">Transmembrane</keyword>
<accession>A0A1I8PDC2</accession>
<evidence type="ECO:0000256" key="3">
    <source>
        <dbReference type="ARBA" id="ARBA00022692"/>
    </source>
</evidence>
<dbReference type="VEuPathDB" id="VectorBase:SCAU007069"/>
<dbReference type="EnsemblMetazoa" id="SCAU007069-RA">
    <property type="protein sequence ID" value="SCAU007069-PA"/>
    <property type="gene ID" value="SCAU007069"/>
</dbReference>
<sequence length="594" mass="69032">MSSTFKTLPFVWLAFFAIPLLATRSIPMDYHKLLQEIFEEHSFDTMLLLENSSTSSQDLKQAIHRFPVPKMLITNATFIYKQQFNAEILVIILMMASFDPRIMATVAHILEYMRQTRILTMAIDVETEHKFKQELLSSCQSFNITRNFLYFINSKGNGEENFYILKPYPQYHWHSSGYVQGRKKFLYYPQHWRNMHKKTLLTFADQSNTRAIYFKDAKGNLKINGICARLVMLFAERYNASLQMAYPLSLTQPLHFGEILRTMVKRNLLDIPMVPNSGFDVDHWINSSDVYEYDQGIIMVPCAQLRTLSEVYDAILLNKYLWGYLIVGNIVLSFVHSLIDYVNDDIFPRSQIFFSERIFPGLLGQSFVARSSKRHSLKILYFLLFIAGLNFNTFFSAEVSSVFTSPGFHAEIRTLDDLSQSPLKLLFYESEARVLMPHISLSKDSVVTTNNLTYLQGLRNNLNLSYSYYCSLVSWKTIMRKQDIMGKKVFCTHENLTIFPYIPWVIPLQHNSPYKEALNYLISLVHDFGLMEAWTASTFADFLKLQQKTTMPMAMGPETKPLSFTDMHWIWLLLASGLLSSGLVFLLELVWRRH</sequence>
<evidence type="ECO:0000313" key="10">
    <source>
        <dbReference type="EnsemblMetazoa" id="SCAU007069-PA"/>
    </source>
</evidence>
<gene>
    <name evidence="10" type="primary">106087524</name>
</gene>
<dbReference type="OrthoDB" id="7951606at2759"/>
<keyword evidence="4 8" id="KW-1133">Transmembrane helix</keyword>
<evidence type="ECO:0000256" key="5">
    <source>
        <dbReference type="ARBA" id="ARBA00023136"/>
    </source>
</evidence>
<dbReference type="PANTHER" id="PTHR42643">
    <property type="entry name" value="IONOTROPIC RECEPTOR 20A-RELATED"/>
    <property type="match status" value="1"/>
</dbReference>
<evidence type="ECO:0000256" key="2">
    <source>
        <dbReference type="ARBA" id="ARBA00022475"/>
    </source>
</evidence>
<feature type="transmembrane region" description="Helical" evidence="8">
    <location>
        <begin position="321"/>
        <end position="342"/>
    </location>
</feature>
<keyword evidence="2" id="KW-1003">Cell membrane</keyword>
<keyword evidence="5 8" id="KW-0472">Membrane</keyword>
<protein>
    <recommendedName>
        <fullName evidence="12">Ionotropic receptor</fullName>
    </recommendedName>
</protein>
<evidence type="ECO:0008006" key="12">
    <source>
        <dbReference type="Google" id="ProtNLM"/>
    </source>
</evidence>
<dbReference type="KEGG" id="scac:106087524"/>
<evidence type="ECO:0000256" key="1">
    <source>
        <dbReference type="ARBA" id="ARBA00004651"/>
    </source>
</evidence>
<feature type="chain" id="PRO_5009326421" description="Ionotropic receptor" evidence="9">
    <location>
        <begin position="23"/>
        <end position="594"/>
    </location>
</feature>
<evidence type="ECO:0000256" key="7">
    <source>
        <dbReference type="ARBA" id="ARBA00023180"/>
    </source>
</evidence>
<evidence type="ECO:0000256" key="9">
    <source>
        <dbReference type="SAM" id="SignalP"/>
    </source>
</evidence>
<keyword evidence="6" id="KW-0675">Receptor</keyword>
<evidence type="ECO:0000256" key="6">
    <source>
        <dbReference type="ARBA" id="ARBA00023170"/>
    </source>
</evidence>
<feature type="transmembrane region" description="Helical" evidence="8">
    <location>
        <begin position="569"/>
        <end position="591"/>
    </location>
</feature>
<evidence type="ECO:0000313" key="11">
    <source>
        <dbReference type="Proteomes" id="UP000095300"/>
    </source>
</evidence>
<organism evidence="10 11">
    <name type="scientific">Stomoxys calcitrans</name>
    <name type="common">Stable fly</name>
    <name type="synonym">Conops calcitrans</name>
    <dbReference type="NCBI Taxonomy" id="35570"/>
    <lineage>
        <taxon>Eukaryota</taxon>
        <taxon>Metazoa</taxon>
        <taxon>Ecdysozoa</taxon>
        <taxon>Arthropoda</taxon>
        <taxon>Hexapoda</taxon>
        <taxon>Insecta</taxon>
        <taxon>Pterygota</taxon>
        <taxon>Neoptera</taxon>
        <taxon>Endopterygota</taxon>
        <taxon>Diptera</taxon>
        <taxon>Brachycera</taxon>
        <taxon>Muscomorpha</taxon>
        <taxon>Muscoidea</taxon>
        <taxon>Muscidae</taxon>
        <taxon>Stomoxys</taxon>
    </lineage>
</organism>
<keyword evidence="11" id="KW-1185">Reference proteome</keyword>
<dbReference type="GO" id="GO:0005886">
    <property type="term" value="C:plasma membrane"/>
    <property type="evidence" value="ECO:0007669"/>
    <property type="project" value="UniProtKB-SubCell"/>
</dbReference>
<keyword evidence="9" id="KW-0732">Signal</keyword>
<proteinExistence type="predicted"/>
<dbReference type="InterPro" id="IPR052192">
    <property type="entry name" value="Insect_Ionotropic_Sensory_Rcpt"/>
</dbReference>
<feature type="transmembrane region" description="Helical" evidence="8">
    <location>
        <begin position="379"/>
        <end position="397"/>
    </location>
</feature>
<evidence type="ECO:0000256" key="4">
    <source>
        <dbReference type="ARBA" id="ARBA00022989"/>
    </source>
</evidence>
<keyword evidence="7" id="KW-0325">Glycoprotein</keyword>
<reference evidence="10" key="1">
    <citation type="submission" date="2020-05" db="UniProtKB">
        <authorList>
            <consortium name="EnsemblMetazoa"/>
        </authorList>
    </citation>
    <scope>IDENTIFICATION</scope>
    <source>
        <strain evidence="10">USDA</strain>
    </source>
</reference>
<comment type="subcellular location">
    <subcellularLocation>
        <location evidence="1">Cell membrane</location>
        <topology evidence="1">Multi-pass membrane protein</topology>
    </subcellularLocation>
</comment>